<dbReference type="OrthoDB" id="1188001at2"/>
<dbReference type="SUPFAM" id="SSF52799">
    <property type="entry name" value="(Phosphotyrosine protein) phosphatases II"/>
    <property type="match status" value="1"/>
</dbReference>
<dbReference type="PROSITE" id="PS00383">
    <property type="entry name" value="TYR_PHOSPHATASE_1"/>
    <property type="match status" value="1"/>
</dbReference>
<name>A0A0M2H395_9MICO</name>
<dbReference type="STRING" id="92835.RS81_02568"/>
<dbReference type="InterPro" id="IPR029021">
    <property type="entry name" value="Prot-tyrosine_phosphatase-like"/>
</dbReference>
<dbReference type="EMBL" id="JYIZ01000054">
    <property type="protein sequence ID" value="KJL38773.1"/>
    <property type="molecule type" value="Genomic_DNA"/>
</dbReference>
<dbReference type="RefSeq" id="WP_045276452.1">
    <property type="nucleotide sequence ID" value="NZ_BAAAUP010000002.1"/>
</dbReference>
<protein>
    <submittedName>
        <fullName evidence="2">Tyrosine-protein phosphatase</fullName>
        <ecNumber evidence="2">3.1.3.48</ecNumber>
    </submittedName>
</protein>
<dbReference type="InterPro" id="IPR016130">
    <property type="entry name" value="Tyr_Pase_AS"/>
</dbReference>
<dbReference type="AlphaFoldDB" id="A0A0M2H395"/>
<accession>A0A0M2H395</accession>
<reference evidence="2 3" key="1">
    <citation type="submission" date="2015-02" db="EMBL/GenBank/DDBJ databases">
        <title>Draft genome sequences of ten Microbacterium spp. with emphasis on heavy metal contaminated environments.</title>
        <authorList>
            <person name="Corretto E."/>
        </authorList>
    </citation>
    <scope>NUCLEOTIDE SEQUENCE [LARGE SCALE GENOMIC DNA]</scope>
    <source>
        <strain evidence="2 3">DSM 12510</strain>
    </source>
</reference>
<keyword evidence="3" id="KW-1185">Reference proteome</keyword>
<sequence>MTPRPALPIGGLANARDLGGLERRDGTTTPAGVFYRSESLEHVTADGWDTIRELGVATIVDLRRPVERTACVPEDIDLVAVDLDGDHPEFWAPLEEDGTWGTPLYYPAHLAELPHRMRGVLDAIARARTGAVLFHCAAGWDRTGFVSAVLLSALDVTVEAAAADYLTSFRNADAMATLHGHTSQVDVRIAVLARRGHTPDSGFRAVYEGIDLAEWFALAEVEPATRDAITTWRGAVAASGPRPV</sequence>
<dbReference type="InterPro" id="IPR000387">
    <property type="entry name" value="Tyr_Pase_dom"/>
</dbReference>
<organism evidence="2 3">
    <name type="scientific">Microbacterium terrae</name>
    <dbReference type="NCBI Taxonomy" id="69369"/>
    <lineage>
        <taxon>Bacteria</taxon>
        <taxon>Bacillati</taxon>
        <taxon>Actinomycetota</taxon>
        <taxon>Actinomycetes</taxon>
        <taxon>Micrococcales</taxon>
        <taxon>Microbacteriaceae</taxon>
        <taxon>Microbacterium</taxon>
    </lineage>
</organism>
<feature type="domain" description="Tyrosine specific protein phosphatases" evidence="1">
    <location>
        <begin position="111"/>
        <end position="161"/>
    </location>
</feature>
<dbReference type="Proteomes" id="UP000033956">
    <property type="component" value="Unassembled WGS sequence"/>
</dbReference>
<dbReference type="EC" id="3.1.3.48" evidence="2"/>
<comment type="caution">
    <text evidence="2">The sequence shown here is derived from an EMBL/GenBank/DDBJ whole genome shotgun (WGS) entry which is preliminary data.</text>
</comment>
<dbReference type="Gene3D" id="3.90.190.10">
    <property type="entry name" value="Protein tyrosine phosphatase superfamily"/>
    <property type="match status" value="1"/>
</dbReference>
<dbReference type="PATRIC" id="fig|92835.4.peg.2602"/>
<gene>
    <name evidence="2" type="primary">iphP_2</name>
    <name evidence="2" type="ORF">RS81_02568</name>
</gene>
<dbReference type="GO" id="GO:0004725">
    <property type="term" value="F:protein tyrosine phosphatase activity"/>
    <property type="evidence" value="ECO:0007669"/>
    <property type="project" value="UniProtKB-EC"/>
</dbReference>
<dbReference type="PROSITE" id="PS50056">
    <property type="entry name" value="TYR_PHOSPHATASE_2"/>
    <property type="match status" value="1"/>
</dbReference>
<dbReference type="InterPro" id="IPR026893">
    <property type="entry name" value="Tyr/Ser_Pase_IphP-type"/>
</dbReference>
<keyword evidence="2" id="KW-0378">Hydrolase</keyword>
<evidence type="ECO:0000313" key="3">
    <source>
        <dbReference type="Proteomes" id="UP000033956"/>
    </source>
</evidence>
<evidence type="ECO:0000313" key="2">
    <source>
        <dbReference type="EMBL" id="KJL38773.1"/>
    </source>
</evidence>
<evidence type="ECO:0000259" key="1">
    <source>
        <dbReference type="PROSITE" id="PS50056"/>
    </source>
</evidence>
<dbReference type="Pfam" id="PF13350">
    <property type="entry name" value="Y_phosphatase3"/>
    <property type="match status" value="1"/>
</dbReference>
<proteinExistence type="predicted"/>